<feature type="region of interest" description="Disordered" evidence="1">
    <location>
        <begin position="270"/>
        <end position="298"/>
    </location>
</feature>
<proteinExistence type="predicted"/>
<feature type="region of interest" description="Disordered" evidence="1">
    <location>
        <begin position="172"/>
        <end position="222"/>
    </location>
</feature>
<protein>
    <submittedName>
        <fullName evidence="2">Uncharacterized protein</fullName>
    </submittedName>
</protein>
<name>A0A4S8KMT2_DENBC</name>
<evidence type="ECO:0000313" key="3">
    <source>
        <dbReference type="Proteomes" id="UP000297245"/>
    </source>
</evidence>
<feature type="compositionally biased region" description="Basic and acidic residues" evidence="1">
    <location>
        <begin position="286"/>
        <end position="295"/>
    </location>
</feature>
<evidence type="ECO:0000256" key="1">
    <source>
        <dbReference type="SAM" id="MobiDB-lite"/>
    </source>
</evidence>
<dbReference type="Proteomes" id="UP000297245">
    <property type="component" value="Unassembled WGS sequence"/>
</dbReference>
<accession>A0A4S8KMT2</accession>
<organism evidence="2 3">
    <name type="scientific">Dendrothele bispora (strain CBS 962.96)</name>
    <dbReference type="NCBI Taxonomy" id="1314807"/>
    <lineage>
        <taxon>Eukaryota</taxon>
        <taxon>Fungi</taxon>
        <taxon>Dikarya</taxon>
        <taxon>Basidiomycota</taxon>
        <taxon>Agaricomycotina</taxon>
        <taxon>Agaricomycetes</taxon>
        <taxon>Agaricomycetidae</taxon>
        <taxon>Agaricales</taxon>
        <taxon>Agaricales incertae sedis</taxon>
        <taxon>Dendrothele</taxon>
    </lineage>
</organism>
<keyword evidence="3" id="KW-1185">Reference proteome</keyword>
<gene>
    <name evidence="2" type="ORF">K435DRAFT_125297</name>
</gene>
<dbReference type="EMBL" id="ML180665">
    <property type="protein sequence ID" value="THU76880.1"/>
    <property type="molecule type" value="Genomic_DNA"/>
</dbReference>
<feature type="compositionally biased region" description="Basic and acidic residues" evidence="1">
    <location>
        <begin position="172"/>
        <end position="210"/>
    </location>
</feature>
<feature type="region of interest" description="Disordered" evidence="1">
    <location>
        <begin position="107"/>
        <end position="127"/>
    </location>
</feature>
<feature type="non-terminal residue" evidence="2">
    <location>
        <position position="1"/>
    </location>
</feature>
<evidence type="ECO:0000313" key="2">
    <source>
        <dbReference type="EMBL" id="THU76880.1"/>
    </source>
</evidence>
<dbReference type="OrthoDB" id="424753at2759"/>
<reference evidence="2 3" key="1">
    <citation type="journal article" date="2019" name="Nat. Ecol. Evol.">
        <title>Megaphylogeny resolves global patterns of mushroom evolution.</title>
        <authorList>
            <person name="Varga T."/>
            <person name="Krizsan K."/>
            <person name="Foldi C."/>
            <person name="Dima B."/>
            <person name="Sanchez-Garcia M."/>
            <person name="Sanchez-Ramirez S."/>
            <person name="Szollosi G.J."/>
            <person name="Szarkandi J.G."/>
            <person name="Papp V."/>
            <person name="Albert L."/>
            <person name="Andreopoulos W."/>
            <person name="Angelini C."/>
            <person name="Antonin V."/>
            <person name="Barry K.W."/>
            <person name="Bougher N.L."/>
            <person name="Buchanan P."/>
            <person name="Buyck B."/>
            <person name="Bense V."/>
            <person name="Catcheside P."/>
            <person name="Chovatia M."/>
            <person name="Cooper J."/>
            <person name="Damon W."/>
            <person name="Desjardin D."/>
            <person name="Finy P."/>
            <person name="Geml J."/>
            <person name="Haridas S."/>
            <person name="Hughes K."/>
            <person name="Justo A."/>
            <person name="Karasinski D."/>
            <person name="Kautmanova I."/>
            <person name="Kiss B."/>
            <person name="Kocsube S."/>
            <person name="Kotiranta H."/>
            <person name="LaButti K.M."/>
            <person name="Lechner B.E."/>
            <person name="Liimatainen K."/>
            <person name="Lipzen A."/>
            <person name="Lukacs Z."/>
            <person name="Mihaltcheva S."/>
            <person name="Morgado L.N."/>
            <person name="Niskanen T."/>
            <person name="Noordeloos M.E."/>
            <person name="Ohm R.A."/>
            <person name="Ortiz-Santana B."/>
            <person name="Ovrebo C."/>
            <person name="Racz N."/>
            <person name="Riley R."/>
            <person name="Savchenko A."/>
            <person name="Shiryaev A."/>
            <person name="Soop K."/>
            <person name="Spirin V."/>
            <person name="Szebenyi C."/>
            <person name="Tomsovsky M."/>
            <person name="Tulloss R.E."/>
            <person name="Uehling J."/>
            <person name="Grigoriev I.V."/>
            <person name="Vagvolgyi C."/>
            <person name="Papp T."/>
            <person name="Martin F.M."/>
            <person name="Miettinen O."/>
            <person name="Hibbett D.S."/>
            <person name="Nagy L.G."/>
        </authorList>
    </citation>
    <scope>NUCLEOTIDE SEQUENCE [LARGE SCALE GENOMIC DNA]</scope>
    <source>
        <strain evidence="2 3">CBS 962.96</strain>
    </source>
</reference>
<sequence length="337" mass="37200">WLHVTTRPLPSAWTFGDVSFTFSLSEPTLAIIVLSQIDDRYFKEISGCSYWQFDFIIFKAGEKEILAESSLSRLCSRSVNVEVNLDAGDYVIHVRLDRHGIYKTVYQDPDQCDTNPPNRDQRSLSRLKSERAIGRSIASNFKKESESDNLPVSLDVLAGQNLSQLESKYLAKKKEEEEEANAKAEEKEKERLEAEKSAKEADATRSEPEKNSTSTVINDDGSTTTITTSVVKKVVKVTTRNIEDGEEVESREEVTTIPNNVPVVSAVAVPINDGATQESDAGSDGNKPDPSKDANDVSEDNSIFLGLKVYTKKEVPPIKIIGQLGHGMELSAELALS</sequence>
<dbReference type="AlphaFoldDB" id="A0A4S8KMT2"/>
<feature type="compositionally biased region" description="Polar residues" evidence="1">
    <location>
        <begin position="211"/>
        <end position="221"/>
    </location>
</feature>